<organism evidence="1 2">
    <name type="scientific">Lasiosphaeria miniovina</name>
    <dbReference type="NCBI Taxonomy" id="1954250"/>
    <lineage>
        <taxon>Eukaryota</taxon>
        <taxon>Fungi</taxon>
        <taxon>Dikarya</taxon>
        <taxon>Ascomycota</taxon>
        <taxon>Pezizomycotina</taxon>
        <taxon>Sordariomycetes</taxon>
        <taxon>Sordariomycetidae</taxon>
        <taxon>Sordariales</taxon>
        <taxon>Lasiosphaeriaceae</taxon>
        <taxon>Lasiosphaeria</taxon>
    </lineage>
</organism>
<sequence>MLVLSRYNQSDRFRFIALCVGVLKFPSLSTAYCPLQETNSSVVEQIDLRSRNRLHTVVAWWSPTVDVILHLPILQAR</sequence>
<dbReference type="RefSeq" id="XP_060291986.1">
    <property type="nucleotide sequence ID" value="XM_060435249.1"/>
</dbReference>
<gene>
    <name evidence="1" type="ORF">B0T26DRAFT_478880</name>
</gene>
<proteinExistence type="predicted"/>
<dbReference type="EMBL" id="JAUIRO010000007">
    <property type="protein sequence ID" value="KAK0706892.1"/>
    <property type="molecule type" value="Genomic_DNA"/>
</dbReference>
<dbReference type="AlphaFoldDB" id="A0AA40A064"/>
<name>A0AA40A064_9PEZI</name>
<protein>
    <submittedName>
        <fullName evidence="1">Uncharacterized protein</fullName>
    </submittedName>
</protein>
<evidence type="ECO:0000313" key="1">
    <source>
        <dbReference type="EMBL" id="KAK0706892.1"/>
    </source>
</evidence>
<dbReference type="Proteomes" id="UP001172101">
    <property type="component" value="Unassembled WGS sequence"/>
</dbReference>
<keyword evidence="2" id="KW-1185">Reference proteome</keyword>
<comment type="caution">
    <text evidence="1">The sequence shown here is derived from an EMBL/GenBank/DDBJ whole genome shotgun (WGS) entry which is preliminary data.</text>
</comment>
<dbReference type="GeneID" id="85318519"/>
<evidence type="ECO:0000313" key="2">
    <source>
        <dbReference type="Proteomes" id="UP001172101"/>
    </source>
</evidence>
<reference evidence="1" key="1">
    <citation type="submission" date="2023-06" db="EMBL/GenBank/DDBJ databases">
        <title>Genome-scale phylogeny and comparative genomics of the fungal order Sordariales.</title>
        <authorList>
            <consortium name="Lawrence Berkeley National Laboratory"/>
            <person name="Hensen N."/>
            <person name="Bonometti L."/>
            <person name="Westerberg I."/>
            <person name="Brannstrom I.O."/>
            <person name="Guillou S."/>
            <person name="Cros-Aarteil S."/>
            <person name="Calhoun S."/>
            <person name="Haridas S."/>
            <person name="Kuo A."/>
            <person name="Mondo S."/>
            <person name="Pangilinan J."/>
            <person name="Riley R."/>
            <person name="LaButti K."/>
            <person name="Andreopoulos B."/>
            <person name="Lipzen A."/>
            <person name="Chen C."/>
            <person name="Yanf M."/>
            <person name="Daum C."/>
            <person name="Ng V."/>
            <person name="Clum A."/>
            <person name="Steindorff A."/>
            <person name="Ohm R."/>
            <person name="Martin F."/>
            <person name="Silar P."/>
            <person name="Natvig D."/>
            <person name="Lalanne C."/>
            <person name="Gautier V."/>
            <person name="Ament-velasquez S.L."/>
            <person name="Kruys A."/>
            <person name="Hutchinson M.I."/>
            <person name="Powell A.J."/>
            <person name="Barry K."/>
            <person name="Miller A.N."/>
            <person name="Grigoriev I.V."/>
            <person name="Debuchy R."/>
            <person name="Gladieux P."/>
            <person name="Thoren M.H."/>
            <person name="Johannesson H."/>
        </authorList>
    </citation>
    <scope>NUCLEOTIDE SEQUENCE</scope>
    <source>
        <strain evidence="1">SMH2392-1A</strain>
    </source>
</reference>
<accession>A0AA40A064</accession>